<dbReference type="Proteomes" id="UP000007319">
    <property type="component" value="Plasmid AZOBR_p4"/>
</dbReference>
<accession>A0A9P1K0M1</accession>
<dbReference type="KEGG" id="abs:AZOBR_p440037"/>
<proteinExistence type="predicted"/>
<gene>
    <name evidence="1" type="ORF">AZOBR_p440037</name>
</gene>
<organism evidence="1 2">
    <name type="scientific">Azospirillum baldaniorum</name>
    <dbReference type="NCBI Taxonomy" id="1064539"/>
    <lineage>
        <taxon>Bacteria</taxon>
        <taxon>Pseudomonadati</taxon>
        <taxon>Pseudomonadota</taxon>
        <taxon>Alphaproteobacteria</taxon>
        <taxon>Rhodospirillales</taxon>
        <taxon>Azospirillaceae</taxon>
        <taxon>Azospirillum</taxon>
    </lineage>
</organism>
<dbReference type="AlphaFoldDB" id="A0A9P1K0M1"/>
<keyword evidence="2" id="KW-1185">Reference proteome</keyword>
<reference evidence="1 2" key="1">
    <citation type="journal article" date="2011" name="PLoS Genet.">
        <title>Azospirillum genomes reveal transition of bacteria from aquatic to terrestrial environments.</title>
        <authorList>
            <person name="Wisniewski-Dye F."/>
            <person name="Borziak K."/>
            <person name="Khalsa-Moyers G."/>
            <person name="Alexandre G."/>
            <person name="Sukharnikov L.O."/>
            <person name="Wuichet K."/>
            <person name="Hurst G.B."/>
            <person name="McDonald W.H."/>
            <person name="Robertson J.S."/>
            <person name="Barbe V."/>
            <person name="Calteau A."/>
            <person name="Rouy Z."/>
            <person name="Mangenot S."/>
            <person name="Prigent-Combaret C."/>
            <person name="Normand P."/>
            <person name="Boyer M."/>
            <person name="Siguier P."/>
            <person name="Dessaux Y."/>
            <person name="Elmerich C."/>
            <person name="Condemine G."/>
            <person name="Krishnen G."/>
            <person name="Kennedy I."/>
            <person name="Paterson A.H."/>
            <person name="Gonzalez V."/>
            <person name="Mavingui P."/>
            <person name="Zhulin I.B."/>
        </authorList>
    </citation>
    <scope>NUCLEOTIDE SEQUENCE [LARGE SCALE GENOMIC DNA]</scope>
    <source>
        <strain evidence="1 2">Sp245</strain>
    </source>
</reference>
<protein>
    <submittedName>
        <fullName evidence="1">Uncharacterized protein</fullName>
    </submittedName>
</protein>
<evidence type="ECO:0000313" key="2">
    <source>
        <dbReference type="Proteomes" id="UP000007319"/>
    </source>
</evidence>
<keyword evidence="1" id="KW-0614">Plasmid</keyword>
<sequence>MRRLMEYVDGYLFHRLKTLLFCKQLLNA</sequence>
<name>A0A9P1K0M1_9PROT</name>
<geneLocation type="plasmid" evidence="1 2">
    <name>AZOBR_p4</name>
</geneLocation>
<dbReference type="EMBL" id="HE577331">
    <property type="protein sequence ID" value="CCD03324.1"/>
    <property type="molecule type" value="Genomic_DNA"/>
</dbReference>
<evidence type="ECO:0000313" key="1">
    <source>
        <dbReference type="EMBL" id="CCD03324.1"/>
    </source>
</evidence>